<dbReference type="AlphaFoldDB" id="A0A9P4Q6N4"/>
<protein>
    <submittedName>
        <fullName evidence="2">Uncharacterized protein</fullName>
    </submittedName>
</protein>
<sequence length="82" mass="8492">MPIRRYHTAEAYSGASDGSAGGGGGGLGAAAHACQLPALPYTLSPHRIRQHARFGLLDGPLSCCSLFTTVSPNPTSRANNWP</sequence>
<dbReference type="Proteomes" id="UP000799441">
    <property type="component" value="Unassembled WGS sequence"/>
</dbReference>
<feature type="compositionally biased region" description="Low complexity" evidence="1">
    <location>
        <begin position="9"/>
        <end position="18"/>
    </location>
</feature>
<feature type="region of interest" description="Disordered" evidence="1">
    <location>
        <begin position="1"/>
        <end position="26"/>
    </location>
</feature>
<evidence type="ECO:0000256" key="1">
    <source>
        <dbReference type="SAM" id="MobiDB-lite"/>
    </source>
</evidence>
<accession>A0A9P4Q6N4</accession>
<keyword evidence="3" id="KW-1185">Reference proteome</keyword>
<reference evidence="2" key="1">
    <citation type="journal article" date="2020" name="Stud. Mycol.">
        <title>101 Dothideomycetes genomes: a test case for predicting lifestyles and emergence of pathogens.</title>
        <authorList>
            <person name="Haridas S."/>
            <person name="Albert R."/>
            <person name="Binder M."/>
            <person name="Bloem J."/>
            <person name="Labutti K."/>
            <person name="Salamov A."/>
            <person name="Andreopoulos B."/>
            <person name="Baker S."/>
            <person name="Barry K."/>
            <person name="Bills G."/>
            <person name="Bluhm B."/>
            <person name="Cannon C."/>
            <person name="Castanera R."/>
            <person name="Culley D."/>
            <person name="Daum C."/>
            <person name="Ezra D."/>
            <person name="Gonzalez J."/>
            <person name="Henrissat B."/>
            <person name="Kuo A."/>
            <person name="Liang C."/>
            <person name="Lipzen A."/>
            <person name="Lutzoni F."/>
            <person name="Magnuson J."/>
            <person name="Mondo S."/>
            <person name="Nolan M."/>
            <person name="Ohm R."/>
            <person name="Pangilinan J."/>
            <person name="Park H.-J."/>
            <person name="Ramirez L."/>
            <person name="Alfaro M."/>
            <person name="Sun H."/>
            <person name="Tritt A."/>
            <person name="Yoshinaga Y."/>
            <person name="Zwiers L.-H."/>
            <person name="Turgeon B."/>
            <person name="Goodwin S."/>
            <person name="Spatafora J."/>
            <person name="Crous P."/>
            <person name="Grigoriev I."/>
        </authorList>
    </citation>
    <scope>NUCLEOTIDE SEQUENCE</scope>
    <source>
        <strain evidence="2">CBS 116435</strain>
    </source>
</reference>
<proteinExistence type="predicted"/>
<dbReference type="EMBL" id="MU003811">
    <property type="protein sequence ID" value="KAF2719406.1"/>
    <property type="molecule type" value="Genomic_DNA"/>
</dbReference>
<evidence type="ECO:0000313" key="3">
    <source>
        <dbReference type="Proteomes" id="UP000799441"/>
    </source>
</evidence>
<evidence type="ECO:0000313" key="2">
    <source>
        <dbReference type="EMBL" id="KAF2719406.1"/>
    </source>
</evidence>
<name>A0A9P4Q6N4_9PEZI</name>
<comment type="caution">
    <text evidence="2">The sequence shown here is derived from an EMBL/GenBank/DDBJ whole genome shotgun (WGS) entry which is preliminary data.</text>
</comment>
<gene>
    <name evidence="2" type="ORF">K431DRAFT_286692</name>
</gene>
<organism evidence="2 3">
    <name type="scientific">Polychaeton citri CBS 116435</name>
    <dbReference type="NCBI Taxonomy" id="1314669"/>
    <lineage>
        <taxon>Eukaryota</taxon>
        <taxon>Fungi</taxon>
        <taxon>Dikarya</taxon>
        <taxon>Ascomycota</taxon>
        <taxon>Pezizomycotina</taxon>
        <taxon>Dothideomycetes</taxon>
        <taxon>Dothideomycetidae</taxon>
        <taxon>Capnodiales</taxon>
        <taxon>Capnodiaceae</taxon>
        <taxon>Polychaeton</taxon>
    </lineage>
</organism>